<name>A0A1M6Q1F0_HALPU</name>
<protein>
    <submittedName>
        <fullName evidence="1">Uncharacterized protein</fullName>
    </submittedName>
</protein>
<keyword evidence="2" id="KW-1185">Reference proteome</keyword>
<dbReference type="AlphaFoldDB" id="A0A1M6Q1F0"/>
<dbReference type="EMBL" id="FRAN01000001">
    <property type="protein sequence ID" value="SHK14038.1"/>
    <property type="molecule type" value="Genomic_DNA"/>
</dbReference>
<sequence length="120" mass="12574">MRVAARRLLAPLLIAALLVSTSAGVALAAGNASDSNVTKLGNQDITISDATVTISDTNIAGPGFPNLTIDNQRYTLDSSTMTIDGLHVSFNGQTYEICHVDITLKNLGVTLDNVQISDSN</sequence>
<evidence type="ECO:0000313" key="1">
    <source>
        <dbReference type="EMBL" id="SHK14038.1"/>
    </source>
</evidence>
<evidence type="ECO:0000313" key="2">
    <source>
        <dbReference type="Proteomes" id="UP000184203"/>
    </source>
</evidence>
<gene>
    <name evidence="1" type="ORF">SAMN05444342_0720</name>
</gene>
<proteinExistence type="predicted"/>
<reference evidence="2" key="1">
    <citation type="submission" date="2016-11" db="EMBL/GenBank/DDBJ databases">
        <authorList>
            <person name="Varghese N."/>
            <person name="Submissions S."/>
        </authorList>
    </citation>
    <scope>NUCLEOTIDE SEQUENCE [LARGE SCALE GENOMIC DNA]</scope>
    <source>
        <strain evidence="2">DX253</strain>
    </source>
</reference>
<organism evidence="1 2">
    <name type="scientific">Haladaptatus paucihalophilus DX253</name>
    <dbReference type="NCBI Taxonomy" id="797209"/>
    <lineage>
        <taxon>Archaea</taxon>
        <taxon>Methanobacteriati</taxon>
        <taxon>Methanobacteriota</taxon>
        <taxon>Stenosarchaea group</taxon>
        <taxon>Halobacteria</taxon>
        <taxon>Halobacteriales</taxon>
        <taxon>Haladaptataceae</taxon>
        <taxon>Haladaptatus</taxon>
    </lineage>
</organism>
<dbReference type="Proteomes" id="UP000184203">
    <property type="component" value="Unassembled WGS sequence"/>
</dbReference>
<dbReference type="RefSeq" id="WP_232423685.1">
    <property type="nucleotide sequence ID" value="NZ_AEMG01000006.1"/>
</dbReference>
<accession>A0A1M6Q1F0</accession>